<dbReference type="PANTHER" id="PTHR12126">
    <property type="entry name" value="NADH-UBIQUINONE OXIDOREDUCTASE 39 KDA SUBUNIT-RELATED"/>
    <property type="match status" value="1"/>
</dbReference>
<dbReference type="RefSeq" id="WP_067505437.1">
    <property type="nucleotide sequence ID" value="NZ_QNRE01000011.1"/>
</dbReference>
<reference evidence="2 3" key="1">
    <citation type="submission" date="2018-06" db="EMBL/GenBank/DDBJ databases">
        <title>Genomic Encyclopedia of Type Strains, Phase IV (KMG-IV): sequencing the most valuable type-strain genomes for metagenomic binning, comparative biology and taxonomic classification.</title>
        <authorList>
            <person name="Goeker M."/>
        </authorList>
    </citation>
    <scope>NUCLEOTIDE SEQUENCE [LARGE SCALE GENOMIC DNA]</scope>
    <source>
        <strain evidence="2 3">DSM 44599</strain>
    </source>
</reference>
<protein>
    <submittedName>
        <fullName evidence="2">Uncharacterized protein YbjT (DUF2867 family)</fullName>
    </submittedName>
</protein>
<evidence type="ECO:0000313" key="3">
    <source>
        <dbReference type="Proteomes" id="UP000252586"/>
    </source>
</evidence>
<comment type="caution">
    <text evidence="2">The sequence shown here is derived from an EMBL/GenBank/DDBJ whole genome shotgun (WGS) entry which is preliminary data.</text>
</comment>
<sequence length="255" mass="27566">MSNVLVVGGTGALGRQIVPLLRAKGHEVRVLSRRAGAGTHVGDLTTGEGLAAAVDGVDSVIHAASDFRKSGRLDPKQTENLLAASGSVGHFLYVSIVGIEHFPLRYYRNKVACENLVLKSAVPHTILRATQFHELIGAVLRAVERWPIAPLPTDFRFQPVATEDVAARIADLIDGQPLGRAPDIGGPEVFTLAELAQTWRASRPGPRRILRTPLPGRIARAYREGRNTCPDHADGTRTWSEYVAGNPSDVYFGRS</sequence>
<dbReference type="STRING" id="1210090.GCA_001613185_01513"/>
<keyword evidence="3" id="KW-1185">Reference proteome</keyword>
<organism evidence="2 3">
    <name type="scientific">Nocardia puris</name>
    <dbReference type="NCBI Taxonomy" id="208602"/>
    <lineage>
        <taxon>Bacteria</taxon>
        <taxon>Bacillati</taxon>
        <taxon>Actinomycetota</taxon>
        <taxon>Actinomycetes</taxon>
        <taxon>Mycobacteriales</taxon>
        <taxon>Nocardiaceae</taxon>
        <taxon>Nocardia</taxon>
    </lineage>
</organism>
<dbReference type="InterPro" id="IPR051207">
    <property type="entry name" value="ComplexI_NDUFA9_subunit"/>
</dbReference>
<dbReference type="EMBL" id="QNRE01000011">
    <property type="protein sequence ID" value="RBO87444.1"/>
    <property type="molecule type" value="Genomic_DNA"/>
</dbReference>
<gene>
    <name evidence="2" type="ORF">DFR74_111150</name>
</gene>
<dbReference type="InterPro" id="IPR016040">
    <property type="entry name" value="NAD(P)-bd_dom"/>
</dbReference>
<accession>A0A366DDE9</accession>
<dbReference type="InterPro" id="IPR036291">
    <property type="entry name" value="NAD(P)-bd_dom_sf"/>
</dbReference>
<dbReference type="PANTHER" id="PTHR12126:SF11">
    <property type="entry name" value="NADH DEHYDROGENASE [UBIQUINONE] 1 ALPHA SUBCOMPLEX SUBUNIT 9, MITOCHONDRIAL"/>
    <property type="match status" value="1"/>
</dbReference>
<evidence type="ECO:0000259" key="1">
    <source>
        <dbReference type="Pfam" id="PF13460"/>
    </source>
</evidence>
<feature type="domain" description="NAD(P)-binding" evidence="1">
    <location>
        <begin position="8"/>
        <end position="173"/>
    </location>
</feature>
<dbReference type="AlphaFoldDB" id="A0A366DDE9"/>
<dbReference type="OrthoDB" id="9771302at2"/>
<dbReference type="GO" id="GO:0044877">
    <property type="term" value="F:protein-containing complex binding"/>
    <property type="evidence" value="ECO:0007669"/>
    <property type="project" value="TreeGrafter"/>
</dbReference>
<proteinExistence type="predicted"/>
<dbReference type="Pfam" id="PF13460">
    <property type="entry name" value="NAD_binding_10"/>
    <property type="match status" value="1"/>
</dbReference>
<dbReference type="Gene3D" id="3.40.50.720">
    <property type="entry name" value="NAD(P)-binding Rossmann-like Domain"/>
    <property type="match status" value="1"/>
</dbReference>
<dbReference type="Proteomes" id="UP000252586">
    <property type="component" value="Unassembled WGS sequence"/>
</dbReference>
<name>A0A366DDE9_9NOCA</name>
<evidence type="ECO:0000313" key="2">
    <source>
        <dbReference type="EMBL" id="RBO87444.1"/>
    </source>
</evidence>
<dbReference type="SUPFAM" id="SSF51735">
    <property type="entry name" value="NAD(P)-binding Rossmann-fold domains"/>
    <property type="match status" value="1"/>
</dbReference>